<dbReference type="RefSeq" id="WP_134080481.1">
    <property type="nucleotide sequence ID" value="NZ_SOQX01000001.1"/>
</dbReference>
<evidence type="ECO:0000256" key="1">
    <source>
        <dbReference type="SAM" id="SignalP"/>
    </source>
</evidence>
<accession>A0A4R8IS99</accession>
<dbReference type="Proteomes" id="UP000294914">
    <property type="component" value="Unassembled WGS sequence"/>
</dbReference>
<proteinExistence type="predicted"/>
<comment type="caution">
    <text evidence="2">The sequence shown here is derived from an EMBL/GenBank/DDBJ whole genome shotgun (WGS) entry which is preliminary data.</text>
</comment>
<protein>
    <recommendedName>
        <fullName evidence="4">WD40 repeat protein</fullName>
    </recommendedName>
</protein>
<name>A0A4R8IS99_9GAMM</name>
<organism evidence="2 3">
    <name type="scientific">Thiohalophilus thiocyanatoxydans</name>
    <dbReference type="NCBI Taxonomy" id="381308"/>
    <lineage>
        <taxon>Bacteria</taxon>
        <taxon>Pseudomonadati</taxon>
        <taxon>Pseudomonadota</taxon>
        <taxon>Gammaproteobacteria</taxon>
        <taxon>Thiohalomonadales</taxon>
        <taxon>Thiohalophilaceae</taxon>
        <taxon>Thiohalophilus</taxon>
    </lineage>
</organism>
<dbReference type="OrthoDB" id="5778825at2"/>
<keyword evidence="3" id="KW-1185">Reference proteome</keyword>
<sequence length="415" mass="45464">MIVRLRDLALLLAGYGMIAPAGAQPWEFNAPIEVTSVHGEGIFHHLESAGRRNIAVAGETVAISWEDNRQDGPAIYLSRKRLDADSFGSAVRLSETDEAYEPSLAAVGPDRFAVAWEEAGRVRLRLVDQGKPGPVLSLPDRQAGQASLAAGDGDAVWLIYTAADNGTRHRRVYLRRIRLDKGEPAAGEACAVDPEPLEQAQLYPTVVKLPDRSVAAWEDRRHGHTIIMAAENREPGSCRFAKPQRISEPPPGPRPPYGKGHGVTRVALAAYGQQRILAAWADKRDFREGYDIYASHYPGEDDALFGPNEKVQDPFGGVAQQWHPAVTGHPDGQRVTAWDDDRDDQTNILLSWHEAGQWSDDLPVPGASGAPEQNHPSIVLDADGNLHLAWVERQKTGGATRLRYLFGERTSDATR</sequence>
<evidence type="ECO:0008006" key="4">
    <source>
        <dbReference type="Google" id="ProtNLM"/>
    </source>
</evidence>
<gene>
    <name evidence="2" type="ORF">EDC23_0283</name>
</gene>
<dbReference type="EMBL" id="SOQX01000001">
    <property type="protein sequence ID" value="TDY03912.1"/>
    <property type="molecule type" value="Genomic_DNA"/>
</dbReference>
<dbReference type="AlphaFoldDB" id="A0A4R8IS99"/>
<feature type="chain" id="PRO_5020221672" description="WD40 repeat protein" evidence="1">
    <location>
        <begin position="24"/>
        <end position="415"/>
    </location>
</feature>
<evidence type="ECO:0000313" key="2">
    <source>
        <dbReference type="EMBL" id="TDY03912.1"/>
    </source>
</evidence>
<feature type="signal peptide" evidence="1">
    <location>
        <begin position="1"/>
        <end position="23"/>
    </location>
</feature>
<evidence type="ECO:0000313" key="3">
    <source>
        <dbReference type="Proteomes" id="UP000294914"/>
    </source>
</evidence>
<keyword evidence="1" id="KW-0732">Signal</keyword>
<reference evidence="2 3" key="1">
    <citation type="submission" date="2019-03" db="EMBL/GenBank/DDBJ databases">
        <title>Genomic Encyclopedia of Type Strains, Phase IV (KMG-IV): sequencing the most valuable type-strain genomes for metagenomic binning, comparative biology and taxonomic classification.</title>
        <authorList>
            <person name="Goeker M."/>
        </authorList>
    </citation>
    <scope>NUCLEOTIDE SEQUENCE [LARGE SCALE GENOMIC DNA]</scope>
    <source>
        <strain evidence="2 3">DSM 16326</strain>
    </source>
</reference>